<evidence type="ECO:0000313" key="6">
    <source>
        <dbReference type="Proteomes" id="UP000291343"/>
    </source>
</evidence>
<dbReference type="PANTHER" id="PTHR15591:SF13">
    <property type="entry name" value="RUN DOMAIN-CONTAINING PROTEIN"/>
    <property type="match status" value="1"/>
</dbReference>
<dbReference type="FunCoup" id="A0A482XU32">
    <property type="interactions" value="161"/>
</dbReference>
<feature type="compositionally biased region" description="Polar residues" evidence="3">
    <location>
        <begin position="806"/>
        <end position="824"/>
    </location>
</feature>
<feature type="compositionally biased region" description="Low complexity" evidence="3">
    <location>
        <begin position="374"/>
        <end position="394"/>
    </location>
</feature>
<feature type="compositionally biased region" description="Polar residues" evidence="3">
    <location>
        <begin position="364"/>
        <end position="373"/>
    </location>
</feature>
<feature type="region of interest" description="Disordered" evidence="3">
    <location>
        <begin position="364"/>
        <end position="394"/>
    </location>
</feature>
<keyword evidence="1 2" id="KW-0728">SH3 domain</keyword>
<feature type="region of interest" description="Disordered" evidence="3">
    <location>
        <begin position="1259"/>
        <end position="1293"/>
    </location>
</feature>
<feature type="region of interest" description="Disordered" evidence="3">
    <location>
        <begin position="507"/>
        <end position="534"/>
    </location>
</feature>
<feature type="region of interest" description="Disordered" evidence="3">
    <location>
        <begin position="794"/>
        <end position="824"/>
    </location>
</feature>
<dbReference type="InterPro" id="IPR037213">
    <property type="entry name" value="Run_dom_sf"/>
</dbReference>
<feature type="compositionally biased region" description="Polar residues" evidence="3">
    <location>
        <begin position="134"/>
        <end position="143"/>
    </location>
</feature>
<feature type="region of interest" description="Disordered" evidence="3">
    <location>
        <begin position="109"/>
        <end position="143"/>
    </location>
</feature>
<feature type="compositionally biased region" description="Low complexity" evidence="3">
    <location>
        <begin position="794"/>
        <end position="804"/>
    </location>
</feature>
<dbReference type="STRING" id="195883.A0A482XU32"/>
<dbReference type="Gene3D" id="2.30.30.40">
    <property type="entry name" value="SH3 Domains"/>
    <property type="match status" value="1"/>
</dbReference>
<dbReference type="InParanoid" id="A0A482XU32"/>
<reference evidence="5 6" key="1">
    <citation type="journal article" date="2017" name="Gigascience">
        <title>Genome sequence of the small brown planthopper, Laodelphax striatellus.</title>
        <authorList>
            <person name="Zhu J."/>
            <person name="Jiang F."/>
            <person name="Wang X."/>
            <person name="Yang P."/>
            <person name="Bao Y."/>
            <person name="Zhao W."/>
            <person name="Wang W."/>
            <person name="Lu H."/>
            <person name="Wang Q."/>
            <person name="Cui N."/>
            <person name="Li J."/>
            <person name="Chen X."/>
            <person name="Luo L."/>
            <person name="Yu J."/>
            <person name="Kang L."/>
            <person name="Cui F."/>
        </authorList>
    </citation>
    <scope>NUCLEOTIDE SEQUENCE [LARGE SCALE GENOMIC DNA]</scope>
    <source>
        <strain evidence="5">Lst14</strain>
    </source>
</reference>
<feature type="region of interest" description="Disordered" evidence="3">
    <location>
        <begin position="285"/>
        <end position="314"/>
    </location>
</feature>
<accession>A0A482XU32</accession>
<dbReference type="InterPro" id="IPR036028">
    <property type="entry name" value="SH3-like_dom_sf"/>
</dbReference>
<feature type="region of interest" description="Disordered" evidence="3">
    <location>
        <begin position="570"/>
        <end position="647"/>
    </location>
</feature>
<feature type="domain" description="SH3" evidence="4">
    <location>
        <begin position="1457"/>
        <end position="1516"/>
    </location>
</feature>
<evidence type="ECO:0000313" key="5">
    <source>
        <dbReference type="EMBL" id="RZF48900.1"/>
    </source>
</evidence>
<gene>
    <name evidence="5" type="ORF">LSTR_LSTR003280</name>
</gene>
<dbReference type="PROSITE" id="PS50002">
    <property type="entry name" value="SH3"/>
    <property type="match status" value="1"/>
</dbReference>
<sequence>MGSIVEDRTNSVIGNKPYGGTSKGLKKSPAFFLNADKNKDNFIDLFNNVNSIINKTEADKKRGGNMLLVILCVVMKLLEVSGKYVGGFPVKEKPENMVQKQLVRQKIRKRKRLKTGLGPGQGRGMTEDKHSPESDCNSNTVDSTASNTSSVDFIQDNSDYQWCLDYGYRESHHHATSILSSLSASYEVGHYDDLARDIDSQLAQVDMEDFRAEDILPAMCCGDLQEESMALCKSEPLFSPVRETPMPGNISVDSLDCEQDMLLTCQANKDNYTIAFEGSTMMGTDSDYHDTGESGASTYSSEGIGSSGSGSGSTRLGSCLRVAAQLKSQSLNANSLTMTNSDVAPFTTWSGCVKLYDVQNTSSSLASDSANTNSGSSLSSGGVGQLQQQQQQQQRTQNFSLVRLFIKQRNSSSNPAMDQSAASDFNYPTTDVESRRNTSRSLNEFECRETLCDNRQTTRLKTFNSNQLTNEMRNKNEMPPAEDNKEWITGYEDSLTVDQLRQHDLIAEEEEEGEVSDSVERLTESDSKGQTDSVSVCSCDGSLSMSRAKFSINNNNSFERDDIRSPISQLKRGTQTGQSQCGTTSSSSTWSDPTDATRRLRSSTATQCPLHCHDKAMQTSASLQANDKPKAAPSATPRPHAKNINDPKKPVYVLYPNYTLPDLEFLRDYPTDLDHIFLAPLRFTPNWTPPSTPPPPLSIPKLDSAKSPRPFSCAEVEALRKRGFGHILDWESLTFLLPHDYYKLLQDVPEIKQYGAARMDHTKPLFCLSPTSSKSNPYDFAPFPNAQTTVNVSSSSSIATQPSSGYRGSSTLLTDSGANTSPCPVTNPNPLFVYRYDSISSESGLSGPPLPKRSISLEDKNSATAANAPPRPPLPKGILRNTLENMKTRKNSVNKKRYSMFELGADIDCDELMELDSNKRKSLPNPAAGGGRKTAAADDLSSDEGVGVEWWGDMPRPPTPPTTHALRLQQLLEMSGSDHWDRQDVDNLRAQVSKFLLSSQAGRKSVSFADKSEAEVGHQGMTPPNSPQSSLSQRGYQCKLQVNLGDNCKLQVNLGDNVIREENESSVSIDNRYRFSDKTEVNSEAFVQGLDVWFSYLRTRESVLRKHYQEDALLLTACQGNAKSRSLTDRLLVSLKALTQEPFKMDPLFETRQLHHSLLQLGRVPVSPTHSSGSSSRGSWTLRKLVHSIQSNLGNAPSEEEELNNVAFQHQEVTSARPRSCVDSVGGFSVSDIASTVRKRWSGIHIGSKLANAFDRLAPDDTEEEYTDSLETGMCPNNDSEPDSGESDGSGGKFRRLQMKWEMLSGKETPDNSTHTSPMASPVKSNIPRSRIPRPVTSPIRPQSAAGSQQSPSQLPVASAASRVPERPTMKKPLTLSSQLRKPAVNVNRSRVMDPGVPLKAARARPSRADLPANKGGPAVRPSSLPYRTSTPSRPADLHRRAASSSTVRKPAQDTSNKHKYVVTLTHRLPSDSGHLAFNEGERLRLVLDVDDTWLLCCRDQQKGLVPRSAVFPVHT</sequence>
<feature type="compositionally biased region" description="Low complexity" evidence="3">
    <location>
        <begin position="1342"/>
        <end position="1354"/>
    </location>
</feature>
<name>A0A482XU32_LAOST</name>
<organism evidence="5 6">
    <name type="scientific">Laodelphax striatellus</name>
    <name type="common">Small brown planthopper</name>
    <name type="synonym">Delphax striatella</name>
    <dbReference type="NCBI Taxonomy" id="195883"/>
    <lineage>
        <taxon>Eukaryota</taxon>
        <taxon>Metazoa</taxon>
        <taxon>Ecdysozoa</taxon>
        <taxon>Arthropoda</taxon>
        <taxon>Hexapoda</taxon>
        <taxon>Insecta</taxon>
        <taxon>Pterygota</taxon>
        <taxon>Neoptera</taxon>
        <taxon>Paraneoptera</taxon>
        <taxon>Hemiptera</taxon>
        <taxon>Auchenorrhyncha</taxon>
        <taxon>Fulgoroidea</taxon>
        <taxon>Delphacidae</taxon>
        <taxon>Criomorphinae</taxon>
        <taxon>Laodelphax</taxon>
    </lineage>
</organism>
<dbReference type="SUPFAM" id="SSF50044">
    <property type="entry name" value="SH3-domain"/>
    <property type="match status" value="1"/>
</dbReference>
<evidence type="ECO:0000259" key="4">
    <source>
        <dbReference type="PROSITE" id="PS50002"/>
    </source>
</evidence>
<feature type="region of interest" description="Disordered" evidence="3">
    <location>
        <begin position="410"/>
        <end position="437"/>
    </location>
</feature>
<dbReference type="InterPro" id="IPR001452">
    <property type="entry name" value="SH3_domain"/>
</dbReference>
<feature type="compositionally biased region" description="Polar residues" evidence="3">
    <location>
        <begin position="1311"/>
        <end position="1328"/>
    </location>
</feature>
<dbReference type="GO" id="GO:0031410">
    <property type="term" value="C:cytoplasmic vesicle"/>
    <property type="evidence" value="ECO:0007669"/>
    <property type="project" value="TreeGrafter"/>
</dbReference>
<dbReference type="EMBL" id="QKKF02000897">
    <property type="protein sequence ID" value="RZF48900.1"/>
    <property type="molecule type" value="Genomic_DNA"/>
</dbReference>
<dbReference type="SMR" id="A0A482XU32"/>
<feature type="region of interest" description="Disordered" evidence="3">
    <location>
        <begin position="1010"/>
        <end position="1032"/>
    </location>
</feature>
<dbReference type="SMART" id="SM00326">
    <property type="entry name" value="SH3"/>
    <property type="match status" value="1"/>
</dbReference>
<dbReference type="OrthoDB" id="9884296at2759"/>
<evidence type="ECO:0000256" key="2">
    <source>
        <dbReference type="PROSITE-ProRule" id="PRU00192"/>
    </source>
</evidence>
<evidence type="ECO:0000256" key="1">
    <source>
        <dbReference type="ARBA" id="ARBA00022443"/>
    </source>
</evidence>
<dbReference type="Gene3D" id="1.20.58.900">
    <property type="match status" value="1"/>
</dbReference>
<feature type="compositionally biased region" description="Acidic residues" evidence="3">
    <location>
        <begin position="507"/>
        <end position="517"/>
    </location>
</feature>
<feature type="compositionally biased region" description="Polar residues" evidence="3">
    <location>
        <begin position="410"/>
        <end position="431"/>
    </location>
</feature>
<feature type="compositionally biased region" description="Low complexity" evidence="3">
    <location>
        <begin position="573"/>
        <end position="589"/>
    </location>
</feature>
<protein>
    <recommendedName>
        <fullName evidence="4">SH3 domain-containing protein</fullName>
    </recommendedName>
</protein>
<feature type="compositionally biased region" description="Basic and acidic residues" evidence="3">
    <location>
        <begin position="518"/>
        <end position="529"/>
    </location>
</feature>
<dbReference type="Proteomes" id="UP000291343">
    <property type="component" value="Unassembled WGS sequence"/>
</dbReference>
<comment type="caution">
    <text evidence="5">The sequence shown here is derived from an EMBL/GenBank/DDBJ whole genome shotgun (WGS) entry which is preliminary data.</text>
</comment>
<keyword evidence="6" id="KW-1185">Reference proteome</keyword>
<proteinExistence type="predicted"/>
<dbReference type="InterPro" id="IPR047343">
    <property type="entry name" value="RUSC1_2"/>
</dbReference>
<feature type="region of interest" description="Disordered" evidence="3">
    <location>
        <begin position="1306"/>
        <end position="1458"/>
    </location>
</feature>
<evidence type="ECO:0000256" key="3">
    <source>
        <dbReference type="SAM" id="MobiDB-lite"/>
    </source>
</evidence>
<feature type="region of interest" description="Disordered" evidence="3">
    <location>
        <begin position="920"/>
        <end position="941"/>
    </location>
</feature>
<dbReference type="PANTHER" id="PTHR15591">
    <property type="entry name" value="RUN AND SH3 DOMAIN CONTAINING"/>
    <property type="match status" value="1"/>
</dbReference>